<evidence type="ECO:0000313" key="3">
    <source>
        <dbReference type="Proteomes" id="UP001152607"/>
    </source>
</evidence>
<protein>
    <submittedName>
        <fullName evidence="2">Uncharacterized protein</fullName>
    </submittedName>
</protein>
<comment type="caution">
    <text evidence="2">The sequence shown here is derived from an EMBL/GenBank/DDBJ whole genome shotgun (WGS) entry which is preliminary data.</text>
</comment>
<organism evidence="2 3">
    <name type="scientific">Periconia digitata</name>
    <dbReference type="NCBI Taxonomy" id="1303443"/>
    <lineage>
        <taxon>Eukaryota</taxon>
        <taxon>Fungi</taxon>
        <taxon>Dikarya</taxon>
        <taxon>Ascomycota</taxon>
        <taxon>Pezizomycotina</taxon>
        <taxon>Dothideomycetes</taxon>
        <taxon>Pleosporomycetidae</taxon>
        <taxon>Pleosporales</taxon>
        <taxon>Massarineae</taxon>
        <taxon>Periconiaceae</taxon>
        <taxon>Periconia</taxon>
    </lineage>
</organism>
<proteinExistence type="predicted"/>
<evidence type="ECO:0000313" key="2">
    <source>
        <dbReference type="EMBL" id="CAI6281904.1"/>
    </source>
</evidence>
<feature type="region of interest" description="Disordered" evidence="1">
    <location>
        <begin position="1"/>
        <end position="21"/>
    </location>
</feature>
<reference evidence="2" key="1">
    <citation type="submission" date="2023-01" db="EMBL/GenBank/DDBJ databases">
        <authorList>
            <person name="Van Ghelder C."/>
            <person name="Rancurel C."/>
        </authorList>
    </citation>
    <scope>NUCLEOTIDE SEQUENCE</scope>
    <source>
        <strain evidence="2">CNCM I-4278</strain>
    </source>
</reference>
<sequence length="50" mass="5546">MITLQLQATAEPCTGSPPAIASNSSKSCLIVHRSQVRFFWRWIDLVSSVL</sequence>
<dbReference type="Proteomes" id="UP001152607">
    <property type="component" value="Unassembled WGS sequence"/>
</dbReference>
<dbReference type="EMBL" id="CAOQHR010000001">
    <property type="protein sequence ID" value="CAI6281904.1"/>
    <property type="molecule type" value="Genomic_DNA"/>
</dbReference>
<gene>
    <name evidence="2" type="ORF">PDIGIT_LOCUS2145</name>
</gene>
<name>A0A9W4U4I4_9PLEO</name>
<keyword evidence="3" id="KW-1185">Reference proteome</keyword>
<evidence type="ECO:0000256" key="1">
    <source>
        <dbReference type="SAM" id="MobiDB-lite"/>
    </source>
</evidence>
<accession>A0A9W4U4I4</accession>
<dbReference type="AlphaFoldDB" id="A0A9W4U4I4"/>